<feature type="transmembrane region" description="Helical" evidence="7">
    <location>
        <begin position="159"/>
        <end position="180"/>
    </location>
</feature>
<dbReference type="InterPro" id="IPR013057">
    <property type="entry name" value="AA_transpt_TM"/>
</dbReference>
<evidence type="ECO:0000256" key="2">
    <source>
        <dbReference type="ARBA" id="ARBA00022448"/>
    </source>
</evidence>
<dbReference type="Proteomes" id="UP000231279">
    <property type="component" value="Unassembled WGS sequence"/>
</dbReference>
<dbReference type="Pfam" id="PF01490">
    <property type="entry name" value="Aa_trans"/>
    <property type="match status" value="1"/>
</dbReference>
<evidence type="ECO:0000313" key="10">
    <source>
        <dbReference type="Proteomes" id="UP000231279"/>
    </source>
</evidence>
<evidence type="ECO:0000256" key="3">
    <source>
        <dbReference type="ARBA" id="ARBA00022692"/>
    </source>
</evidence>
<dbReference type="GO" id="GO:0016020">
    <property type="term" value="C:membrane"/>
    <property type="evidence" value="ECO:0007669"/>
    <property type="project" value="UniProtKB-SubCell"/>
</dbReference>
<reference evidence="10" key="1">
    <citation type="journal article" date="2018" name="Gigascience">
        <title>Genome assembly of the Pink Ipe (Handroanthus impetiginosus, Bignoniaceae), a highly valued, ecologically keystone Neotropical timber forest tree.</title>
        <authorList>
            <person name="Silva-Junior O.B."/>
            <person name="Grattapaglia D."/>
            <person name="Novaes E."/>
            <person name="Collevatti R.G."/>
        </authorList>
    </citation>
    <scope>NUCLEOTIDE SEQUENCE [LARGE SCALE GENOMIC DNA]</scope>
    <source>
        <strain evidence="10">cv. UFG-1</strain>
    </source>
</reference>
<dbReference type="OrthoDB" id="40134at2759"/>
<sequence>MESRGGNDVVVEPISGAKVHSDDHLAVQVPDTAHQISHDSWFQVGFVLTTGINSAYVLGYSAAVMVPLGWIGGVVGLILATMVSLYANLLVAKLHEYGGKRHIRYRDLAGFIYGEKAYFLTWGLQYVNLFMINVGYIILAGSALKAMYILYRDDHVMKLPYFIAIAGLACGLFAIAIPHLSALRVWLAFSTFFSLVYIVVGFALALKDGIEAPSRDYSIPGTKISKIFTTIGAVANLVFSFNTGMLPEIQATVRPPVVHNMIKALYFQFTVGVLPLYAITFIGYWAYGSDTSSYLLNNVNGPIWLKTFANISAFLQTIIALHIFASPMYEYLDTKYGIKGSALAPRNLSFRILVRGGYLAITTFVSALLPFLGDFMSLTGAISTFPLTFILANHMYLVAKRHRLTTLQKNWHWLNVLFFGCLSVAALVAALRLIIVDSSNYNVFADL</sequence>
<evidence type="ECO:0000256" key="4">
    <source>
        <dbReference type="ARBA" id="ARBA00022970"/>
    </source>
</evidence>
<evidence type="ECO:0000259" key="8">
    <source>
        <dbReference type="Pfam" id="PF01490"/>
    </source>
</evidence>
<keyword evidence="5 7" id="KW-1133">Transmembrane helix</keyword>
<comment type="caution">
    <text evidence="9">The sequence shown here is derived from an EMBL/GenBank/DDBJ whole genome shotgun (WGS) entry which is preliminary data.</text>
</comment>
<name>A0A2G9G492_9LAMI</name>
<feature type="transmembrane region" description="Helical" evidence="7">
    <location>
        <begin position="307"/>
        <end position="332"/>
    </location>
</feature>
<keyword evidence="3 7" id="KW-0812">Transmembrane</keyword>
<feature type="transmembrane region" description="Helical" evidence="7">
    <location>
        <begin position="378"/>
        <end position="399"/>
    </location>
</feature>
<comment type="subcellular location">
    <subcellularLocation>
        <location evidence="1">Membrane</location>
    </subcellularLocation>
</comment>
<dbReference type="AlphaFoldDB" id="A0A2G9G492"/>
<feature type="transmembrane region" description="Helical" evidence="7">
    <location>
        <begin position="352"/>
        <end position="372"/>
    </location>
</feature>
<feature type="transmembrane region" description="Helical" evidence="7">
    <location>
        <begin position="41"/>
        <end position="62"/>
    </location>
</feature>
<feature type="transmembrane region" description="Helical" evidence="7">
    <location>
        <begin position="411"/>
        <end position="435"/>
    </location>
</feature>
<evidence type="ECO:0000256" key="5">
    <source>
        <dbReference type="ARBA" id="ARBA00022989"/>
    </source>
</evidence>
<feature type="transmembrane region" description="Helical" evidence="7">
    <location>
        <begin position="126"/>
        <end position="147"/>
    </location>
</feature>
<evidence type="ECO:0000256" key="1">
    <source>
        <dbReference type="ARBA" id="ARBA00004370"/>
    </source>
</evidence>
<keyword evidence="10" id="KW-1185">Reference proteome</keyword>
<dbReference type="GO" id="GO:0006865">
    <property type="term" value="P:amino acid transport"/>
    <property type="evidence" value="ECO:0007669"/>
    <property type="project" value="UniProtKB-KW"/>
</dbReference>
<accession>A0A2G9G492</accession>
<feature type="transmembrane region" description="Helical" evidence="7">
    <location>
        <begin position="68"/>
        <end position="91"/>
    </location>
</feature>
<evidence type="ECO:0000256" key="6">
    <source>
        <dbReference type="ARBA" id="ARBA00023136"/>
    </source>
</evidence>
<dbReference type="STRING" id="429701.A0A2G9G492"/>
<proteinExistence type="predicted"/>
<keyword evidence="4" id="KW-0029">Amino-acid transport</keyword>
<feature type="transmembrane region" description="Helical" evidence="7">
    <location>
        <begin position="186"/>
        <end position="206"/>
    </location>
</feature>
<evidence type="ECO:0000256" key="7">
    <source>
        <dbReference type="SAM" id="Phobius"/>
    </source>
</evidence>
<keyword evidence="2" id="KW-0813">Transport</keyword>
<keyword evidence="6 7" id="KW-0472">Membrane</keyword>
<dbReference type="PANTHER" id="PTHR48017">
    <property type="entry name" value="OS05G0424000 PROTEIN-RELATED"/>
    <property type="match status" value="1"/>
</dbReference>
<dbReference type="EMBL" id="NKXS01007150">
    <property type="protein sequence ID" value="PIN00133.1"/>
    <property type="molecule type" value="Genomic_DNA"/>
</dbReference>
<gene>
    <name evidence="9" type="ORF">CDL12_27364</name>
</gene>
<feature type="domain" description="Amino acid transporter transmembrane" evidence="8">
    <location>
        <begin position="39"/>
        <end position="431"/>
    </location>
</feature>
<protein>
    <submittedName>
        <fullName evidence="9">Amino acid transporter</fullName>
    </submittedName>
</protein>
<evidence type="ECO:0000313" key="9">
    <source>
        <dbReference type="EMBL" id="PIN00133.1"/>
    </source>
</evidence>
<feature type="transmembrane region" description="Helical" evidence="7">
    <location>
        <begin position="264"/>
        <end position="287"/>
    </location>
</feature>
<organism evidence="9 10">
    <name type="scientific">Handroanthus impetiginosus</name>
    <dbReference type="NCBI Taxonomy" id="429701"/>
    <lineage>
        <taxon>Eukaryota</taxon>
        <taxon>Viridiplantae</taxon>
        <taxon>Streptophyta</taxon>
        <taxon>Embryophyta</taxon>
        <taxon>Tracheophyta</taxon>
        <taxon>Spermatophyta</taxon>
        <taxon>Magnoliopsida</taxon>
        <taxon>eudicotyledons</taxon>
        <taxon>Gunneridae</taxon>
        <taxon>Pentapetalae</taxon>
        <taxon>asterids</taxon>
        <taxon>lamiids</taxon>
        <taxon>Lamiales</taxon>
        <taxon>Bignoniaceae</taxon>
        <taxon>Crescentiina</taxon>
        <taxon>Tabebuia alliance</taxon>
        <taxon>Handroanthus</taxon>
    </lineage>
</organism>